<evidence type="ECO:0008006" key="4">
    <source>
        <dbReference type="Google" id="ProtNLM"/>
    </source>
</evidence>
<dbReference type="Pfam" id="PF09997">
    <property type="entry name" value="DUF2238"/>
    <property type="match status" value="1"/>
</dbReference>
<evidence type="ECO:0000313" key="2">
    <source>
        <dbReference type="EMBL" id="ASJ05819.1"/>
    </source>
</evidence>
<organism evidence="2 3">
    <name type="scientific">Thermococcus barossii</name>
    <dbReference type="NCBI Taxonomy" id="54077"/>
    <lineage>
        <taxon>Archaea</taxon>
        <taxon>Methanobacteriati</taxon>
        <taxon>Methanobacteriota</taxon>
        <taxon>Thermococci</taxon>
        <taxon>Thermococcales</taxon>
        <taxon>Thermococcaceae</taxon>
        <taxon>Thermococcus</taxon>
    </lineage>
</organism>
<feature type="transmembrane region" description="Helical" evidence="1">
    <location>
        <begin position="137"/>
        <end position="155"/>
    </location>
</feature>
<keyword evidence="1" id="KW-0812">Transmembrane</keyword>
<dbReference type="OrthoDB" id="85879at2157"/>
<protein>
    <recommendedName>
        <fullName evidence="4">DUF2238 domain-containing protein</fullName>
    </recommendedName>
</protein>
<dbReference type="AlphaFoldDB" id="A0A2Z2MJU5"/>
<name>A0A2Z2MJU5_9EURY</name>
<reference evidence="2 3" key="1">
    <citation type="submission" date="2016-04" db="EMBL/GenBank/DDBJ databases">
        <title>Complete genome sequence of Thermococcus barossii type strain SHCK-94.</title>
        <authorList>
            <person name="Oger P.M."/>
        </authorList>
    </citation>
    <scope>NUCLEOTIDE SEQUENCE [LARGE SCALE GENOMIC DNA]</scope>
    <source>
        <strain evidence="2 3">SHCK-94</strain>
    </source>
</reference>
<keyword evidence="3" id="KW-1185">Reference proteome</keyword>
<sequence length="204" mass="23250">MVGIDRKERVVLASVFVLFIGFLTGVHYRRFDHILRTSWMMSYLLALLWLQRKSRKPGGTLGALLSPFYNDGIAEVTSVFLAVHASLVNVPFTDVDLFNVAFRDVDMISHFLGGLVLWLFLVSILRELFGETSWGRVVVYSFALLLVIGVGWELAEWYGSRFTEGILKETITNKTRDVLMEQLGAILGLWMVKKRGYPFSLPRK</sequence>
<feature type="transmembrane region" description="Helical" evidence="1">
    <location>
        <begin position="10"/>
        <end position="28"/>
    </location>
</feature>
<evidence type="ECO:0000256" key="1">
    <source>
        <dbReference type="SAM" id="Phobius"/>
    </source>
</evidence>
<dbReference type="EMBL" id="CP015101">
    <property type="protein sequence ID" value="ASJ05819.1"/>
    <property type="molecule type" value="Genomic_DNA"/>
</dbReference>
<evidence type="ECO:0000313" key="3">
    <source>
        <dbReference type="Proteomes" id="UP000250272"/>
    </source>
</evidence>
<accession>A0A2Z2MJU5</accession>
<keyword evidence="1" id="KW-1133">Transmembrane helix</keyword>
<dbReference type="InterPro" id="IPR014509">
    <property type="entry name" value="YjdF-like"/>
</dbReference>
<dbReference type="KEGG" id="tbs:A3L01_09335"/>
<dbReference type="Proteomes" id="UP000250272">
    <property type="component" value="Chromosome"/>
</dbReference>
<gene>
    <name evidence="2" type="ORF">A3L01_09335</name>
</gene>
<proteinExistence type="predicted"/>
<feature type="transmembrane region" description="Helical" evidence="1">
    <location>
        <begin position="107"/>
        <end position="125"/>
    </location>
</feature>
<keyword evidence="1" id="KW-0472">Membrane</keyword>